<reference evidence="1" key="1">
    <citation type="journal article" date="2021" name="Microorganisms">
        <title>Phylogenomic Reconstruction and Metabolic Potential of the Genus Aminobacter.</title>
        <authorList>
            <person name="Artuso I."/>
            <person name="Turrini P."/>
            <person name="Pirolo M."/>
            <person name="Lugli G.A."/>
            <person name="Ventura M."/>
            <person name="Visca P."/>
        </authorList>
    </citation>
    <scope>NUCLEOTIDE SEQUENCE</scope>
    <source>
        <strain evidence="1">LMG 26462</strain>
    </source>
</reference>
<comment type="caution">
    <text evidence="1">The sequence shown here is derived from an EMBL/GenBank/DDBJ whole genome shotgun (WGS) entry which is preliminary data.</text>
</comment>
<reference evidence="1" key="2">
    <citation type="submission" date="2021-03" db="EMBL/GenBank/DDBJ databases">
        <authorList>
            <person name="Artuso I."/>
            <person name="Turrini P."/>
            <person name="Pirolo M."/>
            <person name="Lugli G.A."/>
            <person name="Ventura M."/>
            <person name="Visca P."/>
        </authorList>
    </citation>
    <scope>NUCLEOTIDE SEQUENCE</scope>
    <source>
        <strain evidence="1">LMG 26462</strain>
    </source>
</reference>
<dbReference type="RefSeq" id="WP_214393142.1">
    <property type="nucleotide sequence ID" value="NZ_JAFLWW010000011.1"/>
</dbReference>
<organism evidence="1 2">
    <name type="scientific">Aminobacter anthyllidis</name>
    <dbReference type="NCBI Taxonomy" id="1035067"/>
    <lineage>
        <taxon>Bacteria</taxon>
        <taxon>Pseudomonadati</taxon>
        <taxon>Pseudomonadota</taxon>
        <taxon>Alphaproteobacteria</taxon>
        <taxon>Hyphomicrobiales</taxon>
        <taxon>Phyllobacteriaceae</taxon>
        <taxon>Aminobacter</taxon>
    </lineage>
</organism>
<name>A0A9X1AGM3_9HYPH</name>
<gene>
    <name evidence="1" type="ORF">J1C56_27260</name>
</gene>
<evidence type="ECO:0000313" key="1">
    <source>
        <dbReference type="EMBL" id="MBT1159283.1"/>
    </source>
</evidence>
<sequence length="83" mass="9409">MKDFKSLDLHEPATFFEGDEGELPRGMAFDHLSQALRHAANVPLSRQRPSAKIVTRSGLQLGWEEMTTLHEHLRTKDSKTHGN</sequence>
<dbReference type="EMBL" id="JAFLWW010000011">
    <property type="protein sequence ID" value="MBT1159283.1"/>
    <property type="molecule type" value="Genomic_DNA"/>
</dbReference>
<dbReference type="Proteomes" id="UP001138921">
    <property type="component" value="Unassembled WGS sequence"/>
</dbReference>
<proteinExistence type="predicted"/>
<accession>A0A9X1AGM3</accession>
<evidence type="ECO:0000313" key="2">
    <source>
        <dbReference type="Proteomes" id="UP001138921"/>
    </source>
</evidence>
<protein>
    <submittedName>
        <fullName evidence="1">Uncharacterized protein</fullName>
    </submittedName>
</protein>
<dbReference type="AlphaFoldDB" id="A0A9X1AGM3"/>
<keyword evidence="2" id="KW-1185">Reference proteome</keyword>